<dbReference type="GO" id="GO:0004222">
    <property type="term" value="F:metalloendopeptidase activity"/>
    <property type="evidence" value="ECO:0007669"/>
    <property type="project" value="InterPro"/>
</dbReference>
<evidence type="ECO:0000256" key="8">
    <source>
        <dbReference type="ARBA" id="ARBA00022833"/>
    </source>
</evidence>
<keyword evidence="5 9" id="KW-0479">Metal-binding</keyword>
<evidence type="ECO:0000256" key="7">
    <source>
        <dbReference type="ARBA" id="ARBA00022801"/>
    </source>
</evidence>
<dbReference type="OrthoDB" id="9807740at2"/>
<feature type="binding site" evidence="9">
    <location>
        <position position="149"/>
    </location>
    <ligand>
        <name>Zn(2+)</name>
        <dbReference type="ChEBI" id="CHEBI:29105"/>
        <note>catalytic</note>
    </ligand>
</feature>
<dbReference type="GO" id="GO:0004521">
    <property type="term" value="F:RNA endonuclease activity"/>
    <property type="evidence" value="ECO:0007669"/>
    <property type="project" value="UniProtKB-UniRule"/>
</dbReference>
<protein>
    <recommendedName>
        <fullName evidence="9">Endoribonuclease YbeY</fullName>
        <ecNumber evidence="9">3.1.-.-</ecNumber>
    </recommendedName>
</protein>
<dbReference type="Proteomes" id="UP000293142">
    <property type="component" value="Unassembled WGS sequence"/>
</dbReference>
<keyword evidence="11" id="KW-1185">Reference proteome</keyword>
<comment type="cofactor">
    <cofactor evidence="9">
        <name>Zn(2+)</name>
        <dbReference type="ChEBI" id="CHEBI:29105"/>
    </cofactor>
    <text evidence="9">Binds 1 zinc ion.</text>
</comment>
<dbReference type="GO" id="GO:0008270">
    <property type="term" value="F:zinc ion binding"/>
    <property type="evidence" value="ECO:0007669"/>
    <property type="project" value="UniProtKB-UniRule"/>
</dbReference>
<evidence type="ECO:0000256" key="5">
    <source>
        <dbReference type="ARBA" id="ARBA00022723"/>
    </source>
</evidence>
<dbReference type="EMBL" id="SIRE01000057">
    <property type="protein sequence ID" value="TBL67604.1"/>
    <property type="molecule type" value="Genomic_DNA"/>
</dbReference>
<comment type="caution">
    <text evidence="10">The sequence shown here is derived from an EMBL/GenBank/DDBJ whole genome shotgun (WGS) entry which is preliminary data.</text>
</comment>
<dbReference type="InterPro" id="IPR002036">
    <property type="entry name" value="YbeY"/>
</dbReference>
<dbReference type="EC" id="3.1.-.-" evidence="9"/>
<evidence type="ECO:0000256" key="9">
    <source>
        <dbReference type="HAMAP-Rule" id="MF_00009"/>
    </source>
</evidence>
<dbReference type="InterPro" id="IPR023091">
    <property type="entry name" value="MetalPrtase_cat_dom_sf_prd"/>
</dbReference>
<dbReference type="Gene3D" id="3.40.390.30">
    <property type="entry name" value="Metalloproteases ('zincins'), catalytic domain"/>
    <property type="match status" value="1"/>
</dbReference>
<dbReference type="Pfam" id="PF02130">
    <property type="entry name" value="YbeY"/>
    <property type="match status" value="1"/>
</dbReference>
<organism evidence="10 11">
    <name type="scientific">Paenibacillus thalictri</name>
    <dbReference type="NCBI Taxonomy" id="2527873"/>
    <lineage>
        <taxon>Bacteria</taxon>
        <taxon>Bacillati</taxon>
        <taxon>Bacillota</taxon>
        <taxon>Bacilli</taxon>
        <taxon>Bacillales</taxon>
        <taxon>Paenibacillaceae</taxon>
        <taxon>Paenibacillus</taxon>
    </lineage>
</organism>
<dbReference type="SUPFAM" id="SSF55486">
    <property type="entry name" value="Metalloproteases ('zincins'), catalytic domain"/>
    <property type="match status" value="1"/>
</dbReference>
<comment type="function">
    <text evidence="9">Single strand-specific metallo-endoribonuclease involved in late-stage 70S ribosome quality control and in maturation of the 3' terminus of the 16S rRNA.</text>
</comment>
<dbReference type="InterPro" id="IPR020549">
    <property type="entry name" value="YbeY_CS"/>
</dbReference>
<dbReference type="PROSITE" id="PS01306">
    <property type="entry name" value="UPF0054"/>
    <property type="match status" value="1"/>
</dbReference>
<keyword evidence="8 9" id="KW-0862">Zinc</keyword>
<dbReference type="RefSeq" id="WP_131019109.1">
    <property type="nucleotide sequence ID" value="NZ_SIRE01000057.1"/>
</dbReference>
<comment type="similarity">
    <text evidence="1 9">Belongs to the endoribonuclease YbeY family.</text>
</comment>
<name>A0A4V2J2X4_9BACL</name>
<keyword evidence="3 9" id="KW-0698">rRNA processing</keyword>
<evidence type="ECO:0000256" key="2">
    <source>
        <dbReference type="ARBA" id="ARBA00022517"/>
    </source>
</evidence>
<dbReference type="NCBIfam" id="TIGR00043">
    <property type="entry name" value="rRNA maturation RNase YbeY"/>
    <property type="match status" value="1"/>
</dbReference>
<dbReference type="PANTHER" id="PTHR46986:SF1">
    <property type="entry name" value="ENDORIBONUCLEASE YBEY, CHLOROPLASTIC"/>
    <property type="match status" value="1"/>
</dbReference>
<keyword evidence="2 9" id="KW-0690">Ribosome biogenesis</keyword>
<dbReference type="GO" id="GO:0005737">
    <property type="term" value="C:cytoplasm"/>
    <property type="evidence" value="ECO:0007669"/>
    <property type="project" value="UniProtKB-SubCell"/>
</dbReference>
<evidence type="ECO:0000256" key="6">
    <source>
        <dbReference type="ARBA" id="ARBA00022759"/>
    </source>
</evidence>
<sequence length="173" mass="19716">MALILEWNNEQNQVDIPESLFERLNQLLQIAGELERVTDGEVALTLVDDAEIHGLNKQYRGIDRPTDVLSFAMQEMGDDELEIVYETDESDEAAEDASESDGQFEEPLGDIIISVERAVQQAEEYGHSFERELGFLFVHGFLHLIGYDHQDEAEEKKMFGKQDEILEKAGLLR</sequence>
<keyword evidence="4 9" id="KW-0540">Nuclease</keyword>
<feature type="binding site" evidence="9">
    <location>
        <position position="139"/>
    </location>
    <ligand>
        <name>Zn(2+)</name>
        <dbReference type="ChEBI" id="CHEBI:29105"/>
        <note>catalytic</note>
    </ligand>
</feature>
<dbReference type="GO" id="GO:0006364">
    <property type="term" value="P:rRNA processing"/>
    <property type="evidence" value="ECO:0007669"/>
    <property type="project" value="UniProtKB-UniRule"/>
</dbReference>
<evidence type="ECO:0000313" key="11">
    <source>
        <dbReference type="Proteomes" id="UP000293142"/>
    </source>
</evidence>
<dbReference type="PANTHER" id="PTHR46986">
    <property type="entry name" value="ENDORIBONUCLEASE YBEY, CHLOROPLASTIC"/>
    <property type="match status" value="1"/>
</dbReference>
<dbReference type="HAMAP" id="MF_00009">
    <property type="entry name" value="Endoribonucl_YbeY"/>
    <property type="match status" value="1"/>
</dbReference>
<gene>
    <name evidence="9 10" type="primary">ybeY</name>
    <name evidence="10" type="ORF">EYB31_39605</name>
</gene>
<accession>A0A4V2J2X4</accession>
<keyword evidence="7 9" id="KW-0378">Hydrolase</keyword>
<dbReference type="AlphaFoldDB" id="A0A4V2J2X4"/>
<evidence type="ECO:0000256" key="3">
    <source>
        <dbReference type="ARBA" id="ARBA00022552"/>
    </source>
</evidence>
<evidence type="ECO:0000256" key="1">
    <source>
        <dbReference type="ARBA" id="ARBA00010875"/>
    </source>
</evidence>
<keyword evidence="6 9" id="KW-0255">Endonuclease</keyword>
<comment type="subcellular location">
    <subcellularLocation>
        <location evidence="9">Cytoplasm</location>
    </subcellularLocation>
</comment>
<feature type="binding site" evidence="9">
    <location>
        <position position="143"/>
    </location>
    <ligand>
        <name>Zn(2+)</name>
        <dbReference type="ChEBI" id="CHEBI:29105"/>
        <note>catalytic</note>
    </ligand>
</feature>
<reference evidence="10 11" key="1">
    <citation type="submission" date="2019-02" db="EMBL/GenBank/DDBJ databases">
        <title>Paenibacillus sp. nov., isolated from surface-sterilized tissue of Thalictrum simplex L.</title>
        <authorList>
            <person name="Tuo L."/>
        </authorList>
    </citation>
    <scope>NUCLEOTIDE SEQUENCE [LARGE SCALE GENOMIC DNA]</scope>
    <source>
        <strain evidence="10 11">N2SHLJ1</strain>
    </source>
</reference>
<keyword evidence="9" id="KW-0963">Cytoplasm</keyword>
<evidence type="ECO:0000256" key="4">
    <source>
        <dbReference type="ARBA" id="ARBA00022722"/>
    </source>
</evidence>
<evidence type="ECO:0000313" key="10">
    <source>
        <dbReference type="EMBL" id="TBL67604.1"/>
    </source>
</evidence>
<proteinExistence type="inferred from homology"/>